<keyword evidence="1" id="KW-0472">Membrane</keyword>
<dbReference type="STRING" id="1321606.SAMD00020551_2364"/>
<dbReference type="Proteomes" id="UP000031014">
    <property type="component" value="Unassembled WGS sequence"/>
</dbReference>
<dbReference type="InterPro" id="IPR012347">
    <property type="entry name" value="Ferritin-like"/>
</dbReference>
<evidence type="ECO:0000313" key="2">
    <source>
        <dbReference type="EMBL" id="GAM14216.1"/>
    </source>
</evidence>
<protein>
    <submittedName>
        <fullName evidence="2">Uncharacterized protein</fullName>
    </submittedName>
</protein>
<keyword evidence="1" id="KW-0812">Transmembrane</keyword>
<accession>A0A0A8X7S8</accession>
<evidence type="ECO:0000313" key="3">
    <source>
        <dbReference type="Proteomes" id="UP000031014"/>
    </source>
</evidence>
<evidence type="ECO:0000256" key="1">
    <source>
        <dbReference type="SAM" id="Phobius"/>
    </source>
</evidence>
<feature type="transmembrane region" description="Helical" evidence="1">
    <location>
        <begin position="265"/>
        <end position="283"/>
    </location>
</feature>
<name>A0A0A8X7S8_MESS1</name>
<dbReference type="OrthoDB" id="1675670at2"/>
<dbReference type="RefSeq" id="WP_041965995.1">
    <property type="nucleotide sequence ID" value="NZ_BASE01000048.1"/>
</dbReference>
<organism evidence="2 3">
    <name type="scientific">Mesobacillus selenatarsenatis (strain DSM 18680 / JCM 14380 / FERM P-15431 / SF-1)</name>
    <dbReference type="NCBI Taxonomy" id="1321606"/>
    <lineage>
        <taxon>Bacteria</taxon>
        <taxon>Bacillati</taxon>
        <taxon>Bacillota</taxon>
        <taxon>Bacilli</taxon>
        <taxon>Bacillales</taxon>
        <taxon>Bacillaceae</taxon>
        <taxon>Mesobacillus</taxon>
    </lineage>
</organism>
<gene>
    <name evidence="2" type="ORF">SAMD00020551_2364</name>
</gene>
<proteinExistence type="predicted"/>
<comment type="caution">
    <text evidence="2">The sequence shown here is derived from an EMBL/GenBank/DDBJ whole genome shotgun (WGS) entry which is preliminary data.</text>
</comment>
<dbReference type="EMBL" id="BASE01000048">
    <property type="protein sequence ID" value="GAM14216.1"/>
    <property type="molecule type" value="Genomic_DNA"/>
</dbReference>
<dbReference type="AlphaFoldDB" id="A0A0A8X7S8"/>
<dbReference type="InterPro" id="IPR021617">
    <property type="entry name" value="DUF3231"/>
</dbReference>
<keyword evidence="3" id="KW-1185">Reference proteome</keyword>
<dbReference type="Pfam" id="PF11553">
    <property type="entry name" value="DUF3231"/>
    <property type="match status" value="2"/>
</dbReference>
<keyword evidence="1" id="KW-1133">Transmembrane helix</keyword>
<dbReference type="Gene3D" id="1.20.1260.10">
    <property type="match status" value="2"/>
</dbReference>
<sequence>MEDINHNVSLTSGELANLWTQYMNDSLTICVLNHSIKKVQDEDIKEILQFALSLAEPHIVKIKEFLKQENYPVPKGFTIEQDINLNAPPLFSDTFMLVYMHIMTLHGMTGYAGAVGNSVRADQITYFIECNKEAMELYERTVHLMLKKGIYSRTPHINSPEKIDFVDNKSYLSGWFGKKRPLNAMEISGLSFNMQKTAVKVVLEIGFGQTCQSKELQKYFNKGRDICKKHFETFRSFLIKDNLSSPNLWISEVSNSTVPPFSDKLMLFHIVTLVSAAVGFYSAGLSVSQRRDLALEYTGLVTEIGLYAEDGAQLLIKNGWLERPPMADDKDELSNSQ</sequence>
<reference evidence="2 3" key="1">
    <citation type="submission" date="2013-06" db="EMBL/GenBank/DDBJ databases">
        <title>Whole genome shotgun sequence of Bacillus selenatarsenatis SF-1.</title>
        <authorList>
            <person name="Kuroda M."/>
            <person name="Sei K."/>
            <person name="Yamashita M."/>
            <person name="Ike M."/>
        </authorList>
    </citation>
    <scope>NUCLEOTIDE SEQUENCE [LARGE SCALE GENOMIC DNA]</scope>
    <source>
        <strain evidence="2 3">SF-1</strain>
    </source>
</reference>